<keyword evidence="1" id="KW-0732">Signal</keyword>
<dbReference type="Proteomes" id="UP000316688">
    <property type="component" value="Unassembled WGS sequence"/>
</dbReference>
<keyword evidence="3" id="KW-1185">Reference proteome</keyword>
<comment type="caution">
    <text evidence="2">The sequence shown here is derived from an EMBL/GenBank/DDBJ whole genome shotgun (WGS) entry which is preliminary data.</text>
</comment>
<organism evidence="2 3">
    <name type="scientific">Spiribacter aquaticus</name>
    <dbReference type="NCBI Taxonomy" id="1935996"/>
    <lineage>
        <taxon>Bacteria</taxon>
        <taxon>Pseudomonadati</taxon>
        <taxon>Pseudomonadota</taxon>
        <taxon>Gammaproteobacteria</taxon>
        <taxon>Chromatiales</taxon>
        <taxon>Ectothiorhodospiraceae</taxon>
        <taxon>Spiribacter</taxon>
    </lineage>
</organism>
<dbReference type="AlphaFoldDB" id="A0A557RJG2"/>
<evidence type="ECO:0000256" key="1">
    <source>
        <dbReference type="SAM" id="SignalP"/>
    </source>
</evidence>
<evidence type="ECO:0000313" key="2">
    <source>
        <dbReference type="EMBL" id="TVO65290.1"/>
    </source>
</evidence>
<dbReference type="EMBL" id="VMKP01000002">
    <property type="protein sequence ID" value="TVO65290.1"/>
    <property type="molecule type" value="Genomic_DNA"/>
</dbReference>
<feature type="chain" id="PRO_5021758366" description="DUF3299 domain-containing protein" evidence="1">
    <location>
        <begin position="28"/>
        <end position="145"/>
    </location>
</feature>
<gene>
    <name evidence="2" type="ORF">FPL11_04185</name>
</gene>
<evidence type="ECO:0000313" key="3">
    <source>
        <dbReference type="Proteomes" id="UP000316688"/>
    </source>
</evidence>
<sequence length="145" mass="16092">MTSFTRRRVVIGLAAGFVAGLAHNANAKDILKLRELYDANQDFSALAKELQGTTVKVEGFMAPPLKADIEFFVLTKKPMSVCPFCETEAEWPDDILAVYTRRGFDVVPFNRGIEVTGELALGPKRDPETGFLSMVRIENARFSYG</sequence>
<dbReference type="RefSeq" id="WP_144347544.1">
    <property type="nucleotide sequence ID" value="NZ_VMKP01000002.1"/>
</dbReference>
<name>A0A557RJG2_9GAMM</name>
<reference evidence="2 3" key="1">
    <citation type="submission" date="2019-07" db="EMBL/GenBank/DDBJ databases">
        <title>Reclasification of Spiribacter aquaticus.</title>
        <authorList>
            <person name="Leon M.J."/>
            <person name="Sanchez-Porro C."/>
            <person name="Ventosa A."/>
        </authorList>
    </citation>
    <scope>NUCLEOTIDE SEQUENCE [LARGE SCALE GENOMIC DNA]</scope>
    <source>
        <strain evidence="2 3">SP30</strain>
    </source>
</reference>
<accession>A0A557RJG2</accession>
<protein>
    <recommendedName>
        <fullName evidence="4">DUF3299 domain-containing protein</fullName>
    </recommendedName>
</protein>
<feature type="signal peptide" evidence="1">
    <location>
        <begin position="1"/>
        <end position="27"/>
    </location>
</feature>
<proteinExistence type="predicted"/>
<dbReference type="Gene3D" id="2.40.50.870">
    <property type="entry name" value="Protein of unknown function (DUF3299)"/>
    <property type="match status" value="1"/>
</dbReference>
<evidence type="ECO:0008006" key="4">
    <source>
        <dbReference type="Google" id="ProtNLM"/>
    </source>
</evidence>